<dbReference type="GO" id="GO:0003984">
    <property type="term" value="F:acetolactate synthase activity"/>
    <property type="evidence" value="ECO:0007669"/>
    <property type="project" value="UniProtKB-EC"/>
</dbReference>
<keyword evidence="6" id="KW-0285">Flavoprotein</keyword>
<feature type="domain" description="Thiamine pyrophosphate enzyme central" evidence="15">
    <location>
        <begin position="194"/>
        <end position="328"/>
    </location>
</feature>
<evidence type="ECO:0000256" key="4">
    <source>
        <dbReference type="ARBA" id="ARBA00013145"/>
    </source>
</evidence>
<dbReference type="SUPFAM" id="SSF52518">
    <property type="entry name" value="Thiamin diphosphate-binding fold (THDP-binding)"/>
    <property type="match status" value="2"/>
</dbReference>
<dbReference type="PANTHER" id="PTHR18968:SF13">
    <property type="entry name" value="ACETOLACTATE SYNTHASE CATALYTIC SUBUNIT, MITOCHONDRIAL"/>
    <property type="match status" value="1"/>
</dbReference>
<dbReference type="GO" id="GO:0030976">
    <property type="term" value="F:thiamine pyrophosphate binding"/>
    <property type="evidence" value="ECO:0007669"/>
    <property type="project" value="UniProtKB-UniRule"/>
</dbReference>
<dbReference type="UniPathway" id="UPA00047">
    <property type="reaction ID" value="UER00055"/>
</dbReference>
<dbReference type="Proteomes" id="UP000178602">
    <property type="component" value="Unassembled WGS sequence"/>
</dbReference>
<evidence type="ECO:0000313" key="19">
    <source>
        <dbReference type="Proteomes" id="UP000178602"/>
    </source>
</evidence>
<dbReference type="AlphaFoldDB" id="A0A1F4T771"/>
<comment type="cofactor">
    <cofactor evidence="14">
        <name>thiamine diphosphate</name>
        <dbReference type="ChEBI" id="CHEBI:58937"/>
    </cofactor>
    <text evidence="14">Binds 1 thiamine pyrophosphate per subunit.</text>
</comment>
<evidence type="ECO:0000313" key="18">
    <source>
        <dbReference type="EMBL" id="OGC28369.1"/>
    </source>
</evidence>
<evidence type="ECO:0000256" key="13">
    <source>
        <dbReference type="ARBA" id="ARBA00048670"/>
    </source>
</evidence>
<dbReference type="InterPro" id="IPR029035">
    <property type="entry name" value="DHS-like_NAD/FAD-binding_dom"/>
</dbReference>
<protein>
    <recommendedName>
        <fullName evidence="4 14">Acetolactate synthase</fullName>
        <ecNumber evidence="4 14">2.2.1.6</ecNumber>
    </recommendedName>
</protein>
<evidence type="ECO:0000256" key="7">
    <source>
        <dbReference type="ARBA" id="ARBA00022679"/>
    </source>
</evidence>
<name>A0A1F4T771_UNCSA</name>
<dbReference type="NCBIfam" id="TIGR00118">
    <property type="entry name" value="acolac_lg"/>
    <property type="match status" value="1"/>
</dbReference>
<feature type="domain" description="Thiamine pyrophosphate enzyme TPP-binding" evidence="16">
    <location>
        <begin position="386"/>
        <end position="534"/>
    </location>
</feature>
<evidence type="ECO:0000259" key="16">
    <source>
        <dbReference type="Pfam" id="PF02775"/>
    </source>
</evidence>
<dbReference type="InterPro" id="IPR011766">
    <property type="entry name" value="TPP_enzyme_TPP-bd"/>
</dbReference>
<dbReference type="Gene3D" id="3.40.50.970">
    <property type="match status" value="2"/>
</dbReference>
<keyword evidence="7 14" id="KW-0808">Transferase</keyword>
<dbReference type="Pfam" id="PF00205">
    <property type="entry name" value="TPP_enzyme_M"/>
    <property type="match status" value="1"/>
</dbReference>
<dbReference type="GO" id="GO:0050660">
    <property type="term" value="F:flavin adenine dinucleotide binding"/>
    <property type="evidence" value="ECO:0007669"/>
    <property type="project" value="InterPro"/>
</dbReference>
<dbReference type="Pfam" id="PF02775">
    <property type="entry name" value="TPP_enzyme_C"/>
    <property type="match status" value="1"/>
</dbReference>
<dbReference type="InterPro" id="IPR012846">
    <property type="entry name" value="Acetolactate_synth_lsu"/>
</dbReference>
<evidence type="ECO:0000256" key="9">
    <source>
        <dbReference type="ARBA" id="ARBA00022827"/>
    </source>
</evidence>
<dbReference type="GO" id="GO:0005948">
    <property type="term" value="C:acetolactate synthase complex"/>
    <property type="evidence" value="ECO:0007669"/>
    <property type="project" value="TreeGrafter"/>
</dbReference>
<dbReference type="UniPathway" id="UPA00049">
    <property type="reaction ID" value="UER00059"/>
</dbReference>
<dbReference type="Pfam" id="PF02776">
    <property type="entry name" value="TPP_enzyme_N"/>
    <property type="match status" value="1"/>
</dbReference>
<reference evidence="18 19" key="1">
    <citation type="journal article" date="2016" name="Nat. Commun.">
        <title>Thousands of microbial genomes shed light on interconnected biogeochemical processes in an aquifer system.</title>
        <authorList>
            <person name="Anantharaman K."/>
            <person name="Brown C.T."/>
            <person name="Hug L.A."/>
            <person name="Sharon I."/>
            <person name="Castelle C.J."/>
            <person name="Probst A.J."/>
            <person name="Thomas B.C."/>
            <person name="Singh A."/>
            <person name="Wilkins M.J."/>
            <person name="Karaoz U."/>
            <person name="Brodie E.L."/>
            <person name="Williams K.H."/>
            <person name="Hubbard S.S."/>
            <person name="Banfield J.F."/>
        </authorList>
    </citation>
    <scope>NUCLEOTIDE SEQUENCE [LARGE SCALE GENOMIC DNA]</scope>
</reference>
<dbReference type="EMBL" id="MEUG01000001">
    <property type="protein sequence ID" value="OGC28369.1"/>
    <property type="molecule type" value="Genomic_DNA"/>
</dbReference>
<dbReference type="GO" id="GO:0009097">
    <property type="term" value="P:isoleucine biosynthetic process"/>
    <property type="evidence" value="ECO:0007669"/>
    <property type="project" value="UniProtKB-UniPathway"/>
</dbReference>
<evidence type="ECO:0000256" key="5">
    <source>
        <dbReference type="ARBA" id="ARBA00022605"/>
    </source>
</evidence>
<dbReference type="InterPro" id="IPR012001">
    <property type="entry name" value="Thiamin_PyroP_enz_TPP-bd_dom"/>
</dbReference>
<evidence type="ECO:0000256" key="12">
    <source>
        <dbReference type="ARBA" id="ARBA00023304"/>
    </source>
</evidence>
<comment type="caution">
    <text evidence="18">The sequence shown here is derived from an EMBL/GenBank/DDBJ whole genome shotgun (WGS) entry which is preliminary data.</text>
</comment>
<comment type="pathway">
    <text evidence="1 14">Amino-acid biosynthesis; L-isoleucine biosynthesis; L-isoleucine from 2-oxobutanoate: step 1/4.</text>
</comment>
<dbReference type="CDD" id="cd07035">
    <property type="entry name" value="TPP_PYR_POX_like"/>
    <property type="match status" value="1"/>
</dbReference>
<dbReference type="SUPFAM" id="SSF52467">
    <property type="entry name" value="DHS-like NAD/FAD-binding domain"/>
    <property type="match status" value="1"/>
</dbReference>
<dbReference type="FunFam" id="3.40.50.970:FF:000007">
    <property type="entry name" value="Acetolactate synthase"/>
    <property type="match status" value="1"/>
</dbReference>
<evidence type="ECO:0000256" key="14">
    <source>
        <dbReference type="RuleBase" id="RU003591"/>
    </source>
</evidence>
<dbReference type="GO" id="GO:0009099">
    <property type="term" value="P:L-valine biosynthetic process"/>
    <property type="evidence" value="ECO:0007669"/>
    <property type="project" value="UniProtKB-UniPathway"/>
</dbReference>
<evidence type="ECO:0000259" key="17">
    <source>
        <dbReference type="Pfam" id="PF02776"/>
    </source>
</evidence>
<dbReference type="Gene3D" id="3.40.50.1220">
    <property type="entry name" value="TPP-binding domain"/>
    <property type="match status" value="1"/>
</dbReference>
<evidence type="ECO:0000256" key="6">
    <source>
        <dbReference type="ARBA" id="ARBA00022630"/>
    </source>
</evidence>
<evidence type="ECO:0000256" key="8">
    <source>
        <dbReference type="ARBA" id="ARBA00022723"/>
    </source>
</evidence>
<evidence type="ECO:0000256" key="10">
    <source>
        <dbReference type="ARBA" id="ARBA00022842"/>
    </source>
</evidence>
<organism evidence="18 19">
    <name type="scientific">candidate division WOR-1 bacterium RIFOXYC12_FULL_54_18</name>
    <dbReference type="NCBI Taxonomy" id="1802584"/>
    <lineage>
        <taxon>Bacteria</taxon>
        <taxon>Bacillati</taxon>
        <taxon>Saganbacteria</taxon>
    </lineage>
</organism>
<keyword evidence="12 14" id="KW-0100">Branched-chain amino acid biosynthesis</keyword>
<keyword evidence="9" id="KW-0274">FAD</keyword>
<keyword evidence="10 14" id="KW-0460">Magnesium</keyword>
<dbReference type="FunFam" id="3.40.50.970:FF:000016">
    <property type="entry name" value="Acetolactate synthase"/>
    <property type="match status" value="1"/>
</dbReference>
<proteinExistence type="inferred from homology"/>
<comment type="catalytic activity">
    <reaction evidence="13 14">
        <text>2 pyruvate + H(+) = (2S)-2-acetolactate + CO2</text>
        <dbReference type="Rhea" id="RHEA:25249"/>
        <dbReference type="ChEBI" id="CHEBI:15361"/>
        <dbReference type="ChEBI" id="CHEBI:15378"/>
        <dbReference type="ChEBI" id="CHEBI:16526"/>
        <dbReference type="ChEBI" id="CHEBI:58476"/>
        <dbReference type="EC" id="2.2.1.6"/>
    </reaction>
</comment>
<evidence type="ECO:0000256" key="1">
    <source>
        <dbReference type="ARBA" id="ARBA00004974"/>
    </source>
</evidence>
<evidence type="ECO:0000259" key="15">
    <source>
        <dbReference type="Pfam" id="PF00205"/>
    </source>
</evidence>
<sequence>MEISGAQALLESLKHEGVDVIFGYPGGVVLPLYDAMYSYKDVKHILVRHEQGAAHAADGYARATGKVGVCLATSGPGATNLITGIATAYMDSIPMVAITGQVATPLLGRDSFQEADLTGITMPITKHNYLVKKTEDLPRIIKEAFYIARTGRPGPVLIDIPKDVFVNKIQYKYPDKVDLESYKPTYEGHPKQITMAIKAIQTGQKAVIYAGGGVIASDAAKELIELAEKCHIPVTTTMMGIGGFPGTHELCLGMLGMHGTAYANYAVTECDLLIAIGARFDDRVTGHIARFAPKAKIIHIDIDPAEIGKNVRVDVPIVGDVKMVLRAILAKLPAKEKNQAWLDQISEWKNKFPLSYRRDGGLKPQFIIEELYALTKDRETIIVTEVGQHQMWAGMFYKYDKPRNWISSGGLGTMGYGLPAANGAQFGRPNALVIDIAGDGSIQMNIQELTTAVNNRLPIKIFVLDNCFLGMVRQWQELIYDRHYSHTQLCNNPDLVKIAEAYGAVGLRVTKEEEVRPAMEKAFAINDRPVLVDFITAKEENVFPFVPPGQAINEMIID</sequence>
<dbReference type="PANTHER" id="PTHR18968">
    <property type="entry name" value="THIAMINE PYROPHOSPHATE ENZYMES"/>
    <property type="match status" value="1"/>
</dbReference>
<dbReference type="CDD" id="cd02015">
    <property type="entry name" value="TPP_AHAS"/>
    <property type="match status" value="1"/>
</dbReference>
<dbReference type="EC" id="2.2.1.6" evidence="4 14"/>
<keyword evidence="5 14" id="KW-0028">Amino-acid biosynthesis</keyword>
<dbReference type="InterPro" id="IPR039368">
    <property type="entry name" value="AHAS_TPP"/>
</dbReference>
<evidence type="ECO:0000256" key="3">
    <source>
        <dbReference type="ARBA" id="ARBA00007812"/>
    </source>
</evidence>
<keyword evidence="11 14" id="KW-0786">Thiamine pyrophosphate</keyword>
<dbReference type="InterPro" id="IPR012000">
    <property type="entry name" value="Thiamin_PyroP_enz_cen_dom"/>
</dbReference>
<gene>
    <name evidence="18" type="ORF">A3K49_05255</name>
</gene>
<comment type="similarity">
    <text evidence="3 14">Belongs to the TPP enzyme family.</text>
</comment>
<evidence type="ECO:0000256" key="2">
    <source>
        <dbReference type="ARBA" id="ARBA00005025"/>
    </source>
</evidence>
<accession>A0A1F4T771</accession>
<evidence type="ECO:0000256" key="11">
    <source>
        <dbReference type="ARBA" id="ARBA00023052"/>
    </source>
</evidence>
<comment type="cofactor">
    <cofactor evidence="14">
        <name>Mg(2+)</name>
        <dbReference type="ChEBI" id="CHEBI:18420"/>
    </cofactor>
    <text evidence="14">Binds 1 Mg(2+) ion per subunit.</text>
</comment>
<dbReference type="FunFam" id="3.40.50.1220:FF:000008">
    <property type="entry name" value="Acetolactate synthase"/>
    <property type="match status" value="1"/>
</dbReference>
<comment type="pathway">
    <text evidence="2 14">Amino-acid biosynthesis; L-valine biosynthesis; L-valine from pyruvate: step 1/4.</text>
</comment>
<dbReference type="InterPro" id="IPR045229">
    <property type="entry name" value="TPP_enz"/>
</dbReference>
<dbReference type="InterPro" id="IPR029061">
    <property type="entry name" value="THDP-binding"/>
</dbReference>
<keyword evidence="8 14" id="KW-0479">Metal-binding</keyword>
<dbReference type="GO" id="GO:0000287">
    <property type="term" value="F:magnesium ion binding"/>
    <property type="evidence" value="ECO:0007669"/>
    <property type="project" value="UniProtKB-UniRule"/>
</dbReference>
<feature type="domain" description="Thiamine pyrophosphate enzyme N-terminal TPP-binding" evidence="17">
    <location>
        <begin position="4"/>
        <end position="117"/>
    </location>
</feature>